<dbReference type="InParanoid" id="A0A024FXA2"/>
<gene>
    <name evidence="1" type="ORF">BN9_127010</name>
</gene>
<keyword evidence="2" id="KW-1185">Reference proteome</keyword>
<accession>A0A024FXA2</accession>
<name>A0A024FXA2_9STRA</name>
<evidence type="ECO:0000313" key="2">
    <source>
        <dbReference type="Proteomes" id="UP000053237"/>
    </source>
</evidence>
<dbReference type="Proteomes" id="UP000053237">
    <property type="component" value="Unassembled WGS sequence"/>
</dbReference>
<comment type="caution">
    <text evidence="1">The sequence shown here is derived from an EMBL/GenBank/DDBJ whole genome shotgun (WGS) entry which is preliminary data.</text>
</comment>
<reference evidence="1 2" key="1">
    <citation type="submission" date="2012-05" db="EMBL/GenBank/DDBJ databases">
        <title>Recombination and specialization in a pathogen metapopulation.</title>
        <authorList>
            <person name="Gardiner A."/>
            <person name="Kemen E."/>
            <person name="Schultz-Larsen T."/>
            <person name="MacLean D."/>
            <person name="Van Oosterhout C."/>
            <person name="Jones J.D.G."/>
        </authorList>
    </citation>
    <scope>NUCLEOTIDE SEQUENCE [LARGE SCALE GENOMIC DNA]</scope>
    <source>
        <strain evidence="1 2">Ac Nc2</strain>
    </source>
</reference>
<protein>
    <submittedName>
        <fullName evidence="1">Uncharacterized protein</fullName>
    </submittedName>
</protein>
<organism evidence="1 2">
    <name type="scientific">Albugo candida</name>
    <dbReference type="NCBI Taxonomy" id="65357"/>
    <lineage>
        <taxon>Eukaryota</taxon>
        <taxon>Sar</taxon>
        <taxon>Stramenopiles</taxon>
        <taxon>Oomycota</taxon>
        <taxon>Peronosporomycetes</taxon>
        <taxon>Albuginales</taxon>
        <taxon>Albuginaceae</taxon>
        <taxon>Albugo</taxon>
    </lineage>
</organism>
<proteinExistence type="predicted"/>
<dbReference type="EMBL" id="CAIX01000908">
    <property type="protein sequence ID" value="CCI11294.1"/>
    <property type="molecule type" value="Genomic_DNA"/>
</dbReference>
<dbReference type="AlphaFoldDB" id="A0A024FXA2"/>
<evidence type="ECO:0000313" key="1">
    <source>
        <dbReference type="EMBL" id="CCI11294.1"/>
    </source>
</evidence>
<sequence length="112" mass="13168">MSVCTQTMLLVGHIRCRGLPGSCHQLTEITMNPQSITQQMHQNEAFQTISLCKLSIVRLFLLNCTILPESSKIRLIRSCQYQHHYHLSVLYQHQCNYQHQYRTDIFISQCTW</sequence>